<comment type="catalytic activity">
    <reaction evidence="9 10 13">
        <text>Hydrolysis of proteins in presence of ATP.</text>
        <dbReference type="EC" id="3.4.21.53"/>
    </reaction>
</comment>
<evidence type="ECO:0000256" key="3">
    <source>
        <dbReference type="ARBA" id="ARBA00022670"/>
    </source>
</evidence>
<dbReference type="FunFam" id="3.40.50.300:FF:000382">
    <property type="entry name" value="Lon protease homolog 2, peroxisomal"/>
    <property type="match status" value="1"/>
</dbReference>
<accession>A0A9X4MPM5</accession>
<dbReference type="Proteomes" id="UP001154240">
    <property type="component" value="Unassembled WGS sequence"/>
</dbReference>
<dbReference type="Pfam" id="PF02190">
    <property type="entry name" value="LON_substr_bdg"/>
    <property type="match status" value="1"/>
</dbReference>
<dbReference type="NCBIfam" id="TIGR00763">
    <property type="entry name" value="lon"/>
    <property type="match status" value="1"/>
</dbReference>
<dbReference type="FunFam" id="1.20.5.5270:FF:000002">
    <property type="entry name" value="Lon protease homolog"/>
    <property type="match status" value="1"/>
</dbReference>
<dbReference type="HAMAP" id="MF_01973">
    <property type="entry name" value="lon_bact"/>
    <property type="match status" value="1"/>
</dbReference>
<dbReference type="Pfam" id="PF00004">
    <property type="entry name" value="AAA"/>
    <property type="match status" value="1"/>
</dbReference>
<keyword evidence="4 9" id="KW-0547">Nucleotide-binding</keyword>
<dbReference type="GO" id="GO:0005524">
    <property type="term" value="F:ATP binding"/>
    <property type="evidence" value="ECO:0007669"/>
    <property type="project" value="UniProtKB-UniRule"/>
</dbReference>
<evidence type="ECO:0000256" key="11">
    <source>
        <dbReference type="PIRSR" id="PIRSR001174-1"/>
    </source>
</evidence>
<keyword evidence="19" id="KW-1185">Reference proteome</keyword>
<dbReference type="PRINTS" id="PR00830">
    <property type="entry name" value="ENDOLAPTASE"/>
</dbReference>
<dbReference type="InterPro" id="IPR046336">
    <property type="entry name" value="Lon_prtase_N_sf"/>
</dbReference>
<name>A0A9X4MPM5_9BACT</name>
<evidence type="ECO:0000256" key="8">
    <source>
        <dbReference type="ARBA" id="ARBA00023016"/>
    </source>
</evidence>
<feature type="compositionally biased region" description="Basic and acidic residues" evidence="15">
    <location>
        <begin position="1"/>
        <end position="22"/>
    </location>
</feature>
<dbReference type="InterPro" id="IPR027543">
    <property type="entry name" value="Lon_bac"/>
</dbReference>
<dbReference type="GO" id="GO:0016887">
    <property type="term" value="F:ATP hydrolysis activity"/>
    <property type="evidence" value="ECO:0007669"/>
    <property type="project" value="UniProtKB-UniRule"/>
</dbReference>
<evidence type="ECO:0000256" key="1">
    <source>
        <dbReference type="ARBA" id="ARBA00004496"/>
    </source>
</evidence>
<dbReference type="InterPro" id="IPR008268">
    <property type="entry name" value="Peptidase_S16_AS"/>
</dbReference>
<keyword evidence="6 9" id="KW-0720">Serine protease</keyword>
<keyword evidence="8 9" id="KW-0346">Stress response</keyword>
<dbReference type="Gene3D" id="3.40.50.300">
    <property type="entry name" value="P-loop containing nucleotide triphosphate hydrolases"/>
    <property type="match status" value="1"/>
</dbReference>
<evidence type="ECO:0000259" key="17">
    <source>
        <dbReference type="PROSITE" id="PS51787"/>
    </source>
</evidence>
<dbReference type="InterPro" id="IPR020568">
    <property type="entry name" value="Ribosomal_Su5_D2-typ_SF"/>
</dbReference>
<dbReference type="InterPro" id="IPR027417">
    <property type="entry name" value="P-loop_NTPase"/>
</dbReference>
<dbReference type="InterPro" id="IPR003111">
    <property type="entry name" value="Lon_prtase_N"/>
</dbReference>
<dbReference type="PROSITE" id="PS01046">
    <property type="entry name" value="LON_SER"/>
    <property type="match status" value="1"/>
</dbReference>
<evidence type="ECO:0000256" key="10">
    <source>
        <dbReference type="PIRNR" id="PIRNR001174"/>
    </source>
</evidence>
<protein>
    <recommendedName>
        <fullName evidence="9 10">Lon protease</fullName>
        <ecNumber evidence="9 10">3.4.21.53</ecNumber>
    </recommendedName>
    <alternativeName>
        <fullName evidence="9">ATP-dependent protease La</fullName>
    </alternativeName>
</protein>
<dbReference type="GO" id="GO:0004252">
    <property type="term" value="F:serine-type endopeptidase activity"/>
    <property type="evidence" value="ECO:0007669"/>
    <property type="project" value="UniProtKB-UniRule"/>
</dbReference>
<dbReference type="GO" id="GO:0034605">
    <property type="term" value="P:cellular response to heat"/>
    <property type="evidence" value="ECO:0007669"/>
    <property type="project" value="UniProtKB-UniRule"/>
</dbReference>
<dbReference type="GO" id="GO:0043565">
    <property type="term" value="F:sequence-specific DNA binding"/>
    <property type="evidence" value="ECO:0007669"/>
    <property type="project" value="UniProtKB-UniRule"/>
</dbReference>
<reference evidence="18" key="1">
    <citation type="journal article" date="2022" name="bioRxiv">
        <title>Thiovibrio frasassiensisgen. nov., sp. nov., an autotrophic, elemental sulfur disproportionating bacterium isolated from sulfidic karst sediment, and proposal of Thiovibrionaceae fam. nov.</title>
        <authorList>
            <person name="Aronson H."/>
            <person name="Thomas C."/>
            <person name="Bhattacharyya M."/>
            <person name="Eckstein S."/>
            <person name="Jensen S."/>
            <person name="Barco R."/>
            <person name="Macalady J."/>
            <person name="Amend J."/>
        </authorList>
    </citation>
    <scope>NUCLEOTIDE SEQUENCE</scope>
    <source>
        <strain evidence="18">RS19-109</strain>
    </source>
</reference>
<reference evidence="18" key="2">
    <citation type="submission" date="2022-10" db="EMBL/GenBank/DDBJ databases">
        <authorList>
            <person name="Aronson H.S."/>
        </authorList>
    </citation>
    <scope>NUCLEOTIDE SEQUENCE</scope>
    <source>
        <strain evidence="18">RS19-109</strain>
    </source>
</reference>
<feature type="active site" evidence="9 11">
    <location>
        <position position="744"/>
    </location>
</feature>
<organism evidence="18 19">
    <name type="scientific">Thiovibrio frasassiensis</name>
    <dbReference type="NCBI Taxonomy" id="2984131"/>
    <lineage>
        <taxon>Bacteria</taxon>
        <taxon>Pseudomonadati</taxon>
        <taxon>Thermodesulfobacteriota</taxon>
        <taxon>Desulfobulbia</taxon>
        <taxon>Desulfobulbales</taxon>
        <taxon>Thiovibrionaceae</taxon>
        <taxon>Thiovibrio</taxon>
    </lineage>
</organism>
<dbReference type="Gene3D" id="1.10.8.60">
    <property type="match status" value="1"/>
</dbReference>
<dbReference type="InterPro" id="IPR003593">
    <property type="entry name" value="AAA+_ATPase"/>
</dbReference>
<dbReference type="InterPro" id="IPR003959">
    <property type="entry name" value="ATPase_AAA_core"/>
</dbReference>
<dbReference type="SMART" id="SM00464">
    <property type="entry name" value="LON"/>
    <property type="match status" value="1"/>
</dbReference>
<dbReference type="InterPro" id="IPR027065">
    <property type="entry name" value="Lon_Prtase"/>
</dbReference>
<dbReference type="InterPro" id="IPR004815">
    <property type="entry name" value="Lon_bac/euk-typ"/>
</dbReference>
<dbReference type="InterPro" id="IPR008269">
    <property type="entry name" value="Lon_proteolytic"/>
</dbReference>
<dbReference type="EMBL" id="JAPHEH010000001">
    <property type="protein sequence ID" value="MDG4476612.1"/>
    <property type="molecule type" value="Genomic_DNA"/>
</dbReference>
<dbReference type="Gene3D" id="1.20.58.1480">
    <property type="match status" value="1"/>
</dbReference>
<feature type="region of interest" description="Disordered" evidence="15">
    <location>
        <begin position="1"/>
        <end position="24"/>
    </location>
</feature>
<evidence type="ECO:0000256" key="9">
    <source>
        <dbReference type="HAMAP-Rule" id="MF_01973"/>
    </source>
</evidence>
<evidence type="ECO:0000259" key="16">
    <source>
        <dbReference type="PROSITE" id="PS51786"/>
    </source>
</evidence>
<sequence length="796" mass="88872">MSEDDRLQDTEGAAKKAEHHSDPATLPVPEILPVLPLHGFVFFPGMGFPMNILHPASQQLIDDAILKDRLLAIVSHKKAGEEKQERVEPQHLYRVGVLGYIHKLVKVREGGYHVLISAIKKLELVEYVQEEPYLKARVAIVPMAIEEDKEVEALELNLRTQFKKLADLVLLPSELVTTIDSLSDPFYISYLVISQLNLTPVEEQALLEIGPGKELMHRTARELNKRIETAEMSQEIQKSIKEDTDDKQREFFLRQQLKAIRKELGEEEENLDLKELREKLAETELPEEAKKTAEKELDRLARISPSSPEYTVSRTYLDWLFDLPWLKSTPDSLDIVKAQQVMDEDHYGLDEIKKRIIEFLAVRKLKQDMHGPILCFVGPPGVGKTSLGQSIARSMDRKFIRISLGGVRDEAEIRGHRRTYIGALPGRIIQSLRKAGANNPLFMLDEIDKLGMDFRGDPSSALLEVLDPEQNFSFADHYLEIPFDLSRVMFITTANIIDNIPGPLRDRMEVIELSGYTHEEKLNIAKRHLLPKQLEAHALSDDDLKIEDQGIRMIIRSYTREAGVRNLERKLAAICRGVAKEIVTGKTGTTVVDADNLVTYLGPIQFFPETKARTWGPGLATGLAWTPVGGELLFIEAAKMKGKGNLTLTGKLGEVMKESATAALTYIRSHAKDLGVEEGMFAKIDLHIHVPEGAIPKDGPSAGVAMVTALVSLLTGRTVSKDMAMTGEITLRGDVLPVGGVKEKVLAAVRAGIKEIVLPALNEKDVVEIPDNVKEGVRFHLVQDIKEALGLLLDKE</sequence>
<feature type="active site" evidence="9 11">
    <location>
        <position position="701"/>
    </location>
</feature>
<comment type="caution">
    <text evidence="18">The sequence shown here is derived from an EMBL/GenBank/DDBJ whole genome shotgun (WGS) entry which is preliminary data.</text>
</comment>
<evidence type="ECO:0000256" key="5">
    <source>
        <dbReference type="ARBA" id="ARBA00022801"/>
    </source>
</evidence>
<dbReference type="PANTHER" id="PTHR10046">
    <property type="entry name" value="ATP DEPENDENT LON PROTEASE FAMILY MEMBER"/>
    <property type="match status" value="1"/>
</dbReference>
<keyword evidence="3 9" id="KW-0645">Protease</keyword>
<feature type="domain" description="Lon N-terminal" evidence="17">
    <location>
        <begin position="32"/>
        <end position="227"/>
    </location>
</feature>
<dbReference type="Pfam" id="PF22667">
    <property type="entry name" value="Lon_lid"/>
    <property type="match status" value="1"/>
</dbReference>
<dbReference type="SUPFAM" id="SSF52540">
    <property type="entry name" value="P-loop containing nucleoside triphosphate hydrolases"/>
    <property type="match status" value="1"/>
</dbReference>
<dbReference type="Pfam" id="PF05362">
    <property type="entry name" value="Lon_C"/>
    <property type="match status" value="1"/>
</dbReference>
<dbReference type="PROSITE" id="PS51786">
    <property type="entry name" value="LON_PROTEOLYTIC"/>
    <property type="match status" value="1"/>
</dbReference>
<evidence type="ECO:0000313" key="19">
    <source>
        <dbReference type="Proteomes" id="UP001154240"/>
    </source>
</evidence>
<dbReference type="EC" id="3.4.21.53" evidence="9 10"/>
<comment type="induction">
    <text evidence="9">By heat shock.</text>
</comment>
<feature type="binding site" evidence="9 12">
    <location>
        <begin position="378"/>
        <end position="385"/>
    </location>
    <ligand>
        <name>ATP</name>
        <dbReference type="ChEBI" id="CHEBI:30616"/>
    </ligand>
</feature>
<evidence type="ECO:0000256" key="6">
    <source>
        <dbReference type="ARBA" id="ARBA00022825"/>
    </source>
</evidence>
<evidence type="ECO:0000256" key="14">
    <source>
        <dbReference type="RuleBase" id="RU000591"/>
    </source>
</evidence>
<dbReference type="InterPro" id="IPR014721">
    <property type="entry name" value="Ribsml_uS5_D2-typ_fold_subgr"/>
</dbReference>
<dbReference type="CDD" id="cd19500">
    <property type="entry name" value="RecA-like_Lon"/>
    <property type="match status" value="1"/>
</dbReference>
<dbReference type="GO" id="GO:0004176">
    <property type="term" value="F:ATP-dependent peptidase activity"/>
    <property type="evidence" value="ECO:0007669"/>
    <property type="project" value="UniProtKB-UniRule"/>
</dbReference>
<dbReference type="Gene3D" id="2.30.130.40">
    <property type="entry name" value="LON domain-like"/>
    <property type="match status" value="1"/>
</dbReference>
<dbReference type="Gene3D" id="3.30.230.10">
    <property type="match status" value="1"/>
</dbReference>
<evidence type="ECO:0000313" key="18">
    <source>
        <dbReference type="EMBL" id="MDG4476612.1"/>
    </source>
</evidence>
<evidence type="ECO:0000256" key="7">
    <source>
        <dbReference type="ARBA" id="ARBA00022840"/>
    </source>
</evidence>
<proteinExistence type="evidence at transcript level"/>
<comment type="subcellular location">
    <subcellularLocation>
        <location evidence="1 9 10">Cytoplasm</location>
    </subcellularLocation>
</comment>
<dbReference type="SUPFAM" id="SSF88697">
    <property type="entry name" value="PUA domain-like"/>
    <property type="match status" value="1"/>
</dbReference>
<feature type="domain" description="Lon proteolytic" evidence="16">
    <location>
        <begin position="614"/>
        <end position="795"/>
    </location>
</feature>
<comment type="function">
    <text evidence="9">ATP-dependent serine protease that mediates the selective degradation of mutant and abnormal proteins as well as certain short-lived regulatory proteins. Required for cellular homeostasis and for survival from DNA damage and developmental changes induced by stress. Degrades polypeptides processively to yield small peptide fragments that are 5 to 10 amino acids long. Binds to DNA in a double-stranded, site-specific manner.</text>
</comment>
<comment type="subunit">
    <text evidence="9 10">Homohexamer. Organized in a ring with a central cavity.</text>
</comment>
<dbReference type="GO" id="GO:0006515">
    <property type="term" value="P:protein quality control for misfolded or incompletely synthesized proteins"/>
    <property type="evidence" value="ECO:0007669"/>
    <property type="project" value="UniProtKB-UniRule"/>
</dbReference>
<dbReference type="PIRSF" id="PIRSF001174">
    <property type="entry name" value="Lon_proteas"/>
    <property type="match status" value="1"/>
</dbReference>
<dbReference type="GO" id="GO:0005737">
    <property type="term" value="C:cytoplasm"/>
    <property type="evidence" value="ECO:0007669"/>
    <property type="project" value="UniProtKB-SubCell"/>
</dbReference>
<dbReference type="InterPro" id="IPR015947">
    <property type="entry name" value="PUA-like_sf"/>
</dbReference>
<comment type="similarity">
    <text evidence="9 10 13 14">Belongs to the peptidase S16 family.</text>
</comment>
<dbReference type="RefSeq" id="WP_307633577.1">
    <property type="nucleotide sequence ID" value="NZ_JAPHEH010000001.1"/>
</dbReference>
<keyword evidence="2 9" id="KW-0963">Cytoplasm</keyword>
<dbReference type="SMART" id="SM00382">
    <property type="entry name" value="AAA"/>
    <property type="match status" value="1"/>
</dbReference>
<evidence type="ECO:0000256" key="12">
    <source>
        <dbReference type="PIRSR" id="PIRSR001174-2"/>
    </source>
</evidence>
<keyword evidence="7 9" id="KW-0067">ATP-binding</keyword>
<dbReference type="PROSITE" id="PS51787">
    <property type="entry name" value="LON_N"/>
    <property type="match status" value="1"/>
</dbReference>
<dbReference type="Gene3D" id="1.20.5.5270">
    <property type="match status" value="1"/>
</dbReference>
<evidence type="ECO:0000256" key="13">
    <source>
        <dbReference type="PROSITE-ProRule" id="PRU01122"/>
    </source>
</evidence>
<evidence type="ECO:0000256" key="4">
    <source>
        <dbReference type="ARBA" id="ARBA00022741"/>
    </source>
</evidence>
<evidence type="ECO:0000256" key="2">
    <source>
        <dbReference type="ARBA" id="ARBA00022490"/>
    </source>
</evidence>
<evidence type="ECO:0000256" key="15">
    <source>
        <dbReference type="SAM" id="MobiDB-lite"/>
    </source>
</evidence>
<dbReference type="AlphaFoldDB" id="A0A9X4MPM5"/>
<dbReference type="SUPFAM" id="SSF54211">
    <property type="entry name" value="Ribosomal protein S5 domain 2-like"/>
    <property type="match status" value="1"/>
</dbReference>
<dbReference type="InterPro" id="IPR054594">
    <property type="entry name" value="Lon_lid"/>
</dbReference>
<gene>
    <name evidence="9 18" type="primary">lon</name>
    <name evidence="18" type="ORF">OLX77_10655</name>
</gene>
<keyword evidence="5 9" id="KW-0378">Hydrolase</keyword>